<dbReference type="EMBL" id="CP026652">
    <property type="protein sequence ID" value="AVH56382.1"/>
    <property type="molecule type" value="Genomic_DNA"/>
</dbReference>
<evidence type="ECO:0000313" key="2">
    <source>
        <dbReference type="Proteomes" id="UP000238413"/>
    </source>
</evidence>
<gene>
    <name evidence="1" type="ORF">C4B68_12025</name>
</gene>
<evidence type="ECO:0000313" key="1">
    <source>
        <dbReference type="EMBL" id="AVH56382.1"/>
    </source>
</evidence>
<organism evidence="1 2">
    <name type="scientific">Streptomyces dengpaensis</name>
    <dbReference type="NCBI Taxonomy" id="2049881"/>
    <lineage>
        <taxon>Bacteria</taxon>
        <taxon>Bacillati</taxon>
        <taxon>Actinomycetota</taxon>
        <taxon>Actinomycetes</taxon>
        <taxon>Kitasatosporales</taxon>
        <taxon>Streptomycetaceae</taxon>
        <taxon>Streptomyces</taxon>
    </lineage>
</organism>
<reference evidence="1 2" key="1">
    <citation type="submission" date="2018-02" db="EMBL/GenBank/DDBJ databases">
        <title>Complete genome sequence of Streptomyces dengpaensis, the producer of angucyclines.</title>
        <authorList>
            <person name="Yumei L."/>
        </authorList>
    </citation>
    <scope>NUCLEOTIDE SEQUENCE [LARGE SCALE GENOMIC DNA]</scope>
    <source>
        <strain evidence="1 2">XZHG99</strain>
    </source>
</reference>
<dbReference type="Proteomes" id="UP000238413">
    <property type="component" value="Chromosome"/>
</dbReference>
<protein>
    <submittedName>
        <fullName evidence="1">Uncharacterized protein</fullName>
    </submittedName>
</protein>
<accession>A0ABN5HZ46</accession>
<sequence>MAVYVSIRGWIECDREQLTHIESVISKNVDGHYSGGWGFPDRPFNWTSFVFYGGDIQEGDVPWLYDQLKEIARLSVSDVDGPGIQGLFVATSEVKGAVEWQIRDGGVHIVPIGEELRYLGPE</sequence>
<proteinExistence type="predicted"/>
<keyword evidence="2" id="KW-1185">Reference proteome</keyword>
<name>A0ABN5HZ46_9ACTN</name>